<evidence type="ECO:0000313" key="2">
    <source>
        <dbReference type="EMBL" id="JAS73451.1"/>
    </source>
</evidence>
<feature type="non-terminal residue" evidence="2">
    <location>
        <position position="1"/>
    </location>
</feature>
<proteinExistence type="predicted"/>
<dbReference type="EMBL" id="GECU01034255">
    <property type="protein sequence ID" value="JAS73451.1"/>
    <property type="molecule type" value="Transcribed_RNA"/>
</dbReference>
<dbReference type="InterPro" id="IPR036390">
    <property type="entry name" value="WH_DNA-bd_sf"/>
</dbReference>
<accession>A0A1B6HFQ8</accession>
<dbReference type="InterPro" id="IPR000717">
    <property type="entry name" value="PCI_dom"/>
</dbReference>
<gene>
    <name evidence="2" type="ORF">g.2873</name>
</gene>
<protein>
    <recommendedName>
        <fullName evidence="1">PCI domain-containing protein</fullName>
    </recommendedName>
</protein>
<dbReference type="PANTHER" id="PTHR10855">
    <property type="entry name" value="26S PROTEASOME NON-ATPASE REGULATORY SUBUNIT 12/COP9 SIGNALOSOME COMPLEX SUBUNIT 4"/>
    <property type="match status" value="1"/>
</dbReference>
<dbReference type="SUPFAM" id="SSF46785">
    <property type="entry name" value="Winged helix' DNA-binding domain"/>
    <property type="match status" value="1"/>
</dbReference>
<reference evidence="2" key="1">
    <citation type="submission" date="2015-11" db="EMBL/GenBank/DDBJ databases">
        <title>De novo transcriptome assembly of four potential Pierce s Disease insect vectors from Arizona vineyards.</title>
        <authorList>
            <person name="Tassone E.E."/>
        </authorList>
    </citation>
    <scope>NUCLEOTIDE SEQUENCE</scope>
</reference>
<dbReference type="Pfam" id="PF01399">
    <property type="entry name" value="PCI"/>
    <property type="match status" value="1"/>
</dbReference>
<dbReference type="GO" id="GO:0005737">
    <property type="term" value="C:cytoplasm"/>
    <property type="evidence" value="ECO:0007669"/>
    <property type="project" value="TreeGrafter"/>
</dbReference>
<organism evidence="2">
    <name type="scientific">Homalodisca liturata</name>
    <dbReference type="NCBI Taxonomy" id="320908"/>
    <lineage>
        <taxon>Eukaryota</taxon>
        <taxon>Metazoa</taxon>
        <taxon>Ecdysozoa</taxon>
        <taxon>Arthropoda</taxon>
        <taxon>Hexapoda</taxon>
        <taxon>Insecta</taxon>
        <taxon>Pterygota</taxon>
        <taxon>Neoptera</taxon>
        <taxon>Paraneoptera</taxon>
        <taxon>Hemiptera</taxon>
        <taxon>Auchenorrhyncha</taxon>
        <taxon>Membracoidea</taxon>
        <taxon>Cicadellidae</taxon>
        <taxon>Cicadellinae</taxon>
        <taxon>Proconiini</taxon>
        <taxon>Homalodisca</taxon>
    </lineage>
</organism>
<dbReference type="GO" id="GO:0008541">
    <property type="term" value="C:proteasome regulatory particle, lid subcomplex"/>
    <property type="evidence" value="ECO:0007669"/>
    <property type="project" value="TreeGrafter"/>
</dbReference>
<dbReference type="Gene3D" id="1.10.10.10">
    <property type="entry name" value="Winged helix-like DNA-binding domain superfamily/Winged helix DNA-binding domain"/>
    <property type="match status" value="1"/>
</dbReference>
<dbReference type="InterPro" id="IPR036388">
    <property type="entry name" value="WH-like_DNA-bd_sf"/>
</dbReference>
<evidence type="ECO:0000259" key="1">
    <source>
        <dbReference type="Pfam" id="PF01399"/>
    </source>
</evidence>
<dbReference type="AlphaFoldDB" id="A0A1B6HFQ8"/>
<name>A0A1B6HFQ8_9HEMI</name>
<sequence>LSSLPISAMIRSAREKSRIMAEVGRLDSEENEQGINENNRDFYRLQLRNSIVEHNISVVGKFVSQIELAQLCSVLRLDEEEVVAFITEIVNEKYGTIKINQPEGLVDFGAKKMSDKVDNLLDKIVEACNLIHQDSMQ</sequence>
<dbReference type="PANTHER" id="PTHR10855:SF1">
    <property type="entry name" value="26S PROTEASOME NON-ATPASE REGULATORY SUBUNIT 12"/>
    <property type="match status" value="1"/>
</dbReference>
<feature type="domain" description="PCI" evidence="1">
    <location>
        <begin position="46"/>
        <end position="108"/>
    </location>
</feature>
<dbReference type="InterPro" id="IPR040134">
    <property type="entry name" value="PSMD12/CSN4"/>
</dbReference>